<evidence type="ECO:0000256" key="6">
    <source>
        <dbReference type="ARBA" id="ARBA00022842"/>
    </source>
</evidence>
<organism evidence="8 9">
    <name type="scientific">Hyalangium rubrum</name>
    <dbReference type="NCBI Taxonomy" id="3103134"/>
    <lineage>
        <taxon>Bacteria</taxon>
        <taxon>Pseudomonadati</taxon>
        <taxon>Myxococcota</taxon>
        <taxon>Myxococcia</taxon>
        <taxon>Myxococcales</taxon>
        <taxon>Cystobacterineae</taxon>
        <taxon>Archangiaceae</taxon>
        <taxon>Hyalangium</taxon>
    </lineage>
</organism>
<dbReference type="InterPro" id="IPR004808">
    <property type="entry name" value="AP_endonuc_1"/>
</dbReference>
<keyword evidence="5" id="KW-0378">Hydrolase</keyword>
<reference evidence="8 9" key="1">
    <citation type="submission" date="2023-12" db="EMBL/GenBank/DDBJ databases">
        <title>the genome sequence of Hyalangium sp. s54d21.</title>
        <authorList>
            <person name="Zhang X."/>
        </authorList>
    </citation>
    <scope>NUCLEOTIDE SEQUENCE [LARGE SCALE GENOMIC DNA]</scope>
    <source>
        <strain evidence="9">s54d21</strain>
    </source>
</reference>
<keyword evidence="6" id="KW-0460">Magnesium</keyword>
<dbReference type="NCBIfam" id="TIGR00195">
    <property type="entry name" value="exoDNase_III"/>
    <property type="match status" value="1"/>
</dbReference>
<protein>
    <submittedName>
        <fullName evidence="8">Exodeoxyribonuclease III</fullName>
    </submittedName>
</protein>
<evidence type="ECO:0000256" key="5">
    <source>
        <dbReference type="ARBA" id="ARBA00022801"/>
    </source>
</evidence>
<accession>A0ABU5HD14</accession>
<dbReference type="RefSeq" id="WP_321549693.1">
    <property type="nucleotide sequence ID" value="NZ_JAXIVS010000013.1"/>
</dbReference>
<dbReference type="InterPro" id="IPR020848">
    <property type="entry name" value="AP_endonuclease_F1_CS"/>
</dbReference>
<dbReference type="Proteomes" id="UP001291309">
    <property type="component" value="Unassembled WGS sequence"/>
</dbReference>
<dbReference type="Pfam" id="PF03372">
    <property type="entry name" value="Exo_endo_phos"/>
    <property type="match status" value="1"/>
</dbReference>
<evidence type="ECO:0000313" key="8">
    <source>
        <dbReference type="EMBL" id="MDY7230979.1"/>
    </source>
</evidence>
<dbReference type="PROSITE" id="PS51435">
    <property type="entry name" value="AP_NUCLEASE_F1_4"/>
    <property type="match status" value="1"/>
</dbReference>
<keyword evidence="9" id="KW-1185">Reference proteome</keyword>
<dbReference type="PANTHER" id="PTHR22748:SF6">
    <property type="entry name" value="DNA-(APURINIC OR APYRIMIDINIC SITE) ENDONUCLEASE"/>
    <property type="match status" value="1"/>
</dbReference>
<dbReference type="EMBL" id="JAXIVS010000013">
    <property type="protein sequence ID" value="MDY7230979.1"/>
    <property type="molecule type" value="Genomic_DNA"/>
</dbReference>
<evidence type="ECO:0000259" key="7">
    <source>
        <dbReference type="Pfam" id="PF03372"/>
    </source>
</evidence>
<proteinExistence type="inferred from homology"/>
<comment type="caution">
    <text evidence="8">The sequence shown here is derived from an EMBL/GenBank/DDBJ whole genome shotgun (WGS) entry which is preliminary data.</text>
</comment>
<comment type="cofactor">
    <cofactor evidence="2">
        <name>Mg(2+)</name>
        <dbReference type="ChEBI" id="CHEBI:18420"/>
    </cofactor>
</comment>
<dbReference type="NCBIfam" id="TIGR00633">
    <property type="entry name" value="xth"/>
    <property type="match status" value="1"/>
</dbReference>
<comment type="cofactor">
    <cofactor evidence="1">
        <name>Mn(2+)</name>
        <dbReference type="ChEBI" id="CHEBI:29035"/>
    </cofactor>
</comment>
<evidence type="ECO:0000256" key="2">
    <source>
        <dbReference type="ARBA" id="ARBA00001946"/>
    </source>
</evidence>
<dbReference type="Gene3D" id="3.60.10.10">
    <property type="entry name" value="Endonuclease/exonuclease/phosphatase"/>
    <property type="match status" value="1"/>
</dbReference>
<dbReference type="InterPro" id="IPR036691">
    <property type="entry name" value="Endo/exonu/phosph_ase_sf"/>
</dbReference>
<feature type="domain" description="Endonuclease/exonuclease/phosphatase" evidence="7">
    <location>
        <begin position="4"/>
        <end position="249"/>
    </location>
</feature>
<evidence type="ECO:0000256" key="1">
    <source>
        <dbReference type="ARBA" id="ARBA00001936"/>
    </source>
</evidence>
<dbReference type="PANTHER" id="PTHR22748">
    <property type="entry name" value="AP ENDONUCLEASE"/>
    <property type="match status" value="1"/>
</dbReference>
<dbReference type="InterPro" id="IPR005135">
    <property type="entry name" value="Endo/exonuclease/phosphatase"/>
</dbReference>
<evidence type="ECO:0000256" key="3">
    <source>
        <dbReference type="ARBA" id="ARBA00007092"/>
    </source>
</evidence>
<comment type="similarity">
    <text evidence="3">Belongs to the DNA repair enzymes AP/ExoA family.</text>
</comment>
<keyword evidence="4" id="KW-0479">Metal-binding</keyword>
<dbReference type="SUPFAM" id="SSF56219">
    <property type="entry name" value="DNase I-like"/>
    <property type="match status" value="1"/>
</dbReference>
<evidence type="ECO:0000313" key="9">
    <source>
        <dbReference type="Proteomes" id="UP001291309"/>
    </source>
</evidence>
<evidence type="ECO:0000256" key="4">
    <source>
        <dbReference type="ARBA" id="ARBA00022723"/>
    </source>
</evidence>
<dbReference type="PROSITE" id="PS00728">
    <property type="entry name" value="AP_NUCLEASE_F1_3"/>
    <property type="match status" value="1"/>
</dbReference>
<gene>
    <name evidence="8" type="ORF">SYV04_31615</name>
</gene>
<name>A0ABU5HD14_9BACT</name>
<sequence length="261" mass="30151">MRVVSWNVNGLRSVHKKGFERWLAGARANVVAVQEVRAQAEQLPEELRKPKRWRTHFASAVRPGYSGVGLFSRNAPDDVETTLGVKEMDAEGRLQVARFGRLTIVNGYFPNGNGKNRDNSRIPFKLDFYRRLFERLEKARRDGERLLVLGDFNTAHQDIDLARPKDNRETSGFRPEEREEFDRWIRAGWVDTFRHFHPEGGGHYSWWTQRVDARARNIGWRLDYVLASHGAMPFVKRASIHSEVFGSDHCPVSVDLDPKIL</sequence>
<dbReference type="PROSITE" id="PS00727">
    <property type="entry name" value="AP_NUCLEASE_F1_2"/>
    <property type="match status" value="1"/>
</dbReference>